<reference evidence="2" key="1">
    <citation type="submission" date="2016-10" db="EMBL/GenBank/DDBJ databases">
        <authorList>
            <person name="Varghese N."/>
            <person name="Submissions S."/>
        </authorList>
    </citation>
    <scope>NUCLEOTIDE SEQUENCE [LARGE SCALE GENOMIC DNA]</scope>
    <source>
        <strain evidence="2">Jip14</strain>
    </source>
</reference>
<name>A0A1H7GHB5_9SPHI</name>
<evidence type="ECO:0000313" key="1">
    <source>
        <dbReference type="EMBL" id="SEK35205.1"/>
    </source>
</evidence>
<protein>
    <submittedName>
        <fullName evidence="1">Uncharacterized protein</fullName>
    </submittedName>
</protein>
<gene>
    <name evidence="1" type="ORF">SAMN05421740_101630</name>
</gene>
<dbReference type="EMBL" id="FNZR01000001">
    <property type="protein sequence ID" value="SEK35205.1"/>
    <property type="molecule type" value="Genomic_DNA"/>
</dbReference>
<dbReference type="Proteomes" id="UP000198916">
    <property type="component" value="Unassembled WGS sequence"/>
</dbReference>
<keyword evidence="2" id="KW-1185">Reference proteome</keyword>
<proteinExistence type="predicted"/>
<dbReference type="AlphaFoldDB" id="A0A1H7GHB5"/>
<organism evidence="1 2">
    <name type="scientific">Parapedobacter koreensis</name>
    <dbReference type="NCBI Taxonomy" id="332977"/>
    <lineage>
        <taxon>Bacteria</taxon>
        <taxon>Pseudomonadati</taxon>
        <taxon>Bacteroidota</taxon>
        <taxon>Sphingobacteriia</taxon>
        <taxon>Sphingobacteriales</taxon>
        <taxon>Sphingobacteriaceae</taxon>
        <taxon>Parapedobacter</taxon>
    </lineage>
</organism>
<evidence type="ECO:0000313" key="2">
    <source>
        <dbReference type="Proteomes" id="UP000198916"/>
    </source>
</evidence>
<sequence length="32" mass="3895">MQALLSKYNERVSFGKKLYENSRDFYETCNFL</sequence>
<accession>A0A1H7GHB5</accession>